<dbReference type="OrthoDB" id="3592703at2759"/>
<sequence>MIVEIGDYAECERKFDQKDLELFADAIQDKYAAHKQSPTSGQSTFYRSDIVYGIFTSASFTSLFRLYFPKAIYMSQDLKFRKPILRDENVKARVEITGWDAAKKNVQFRTVILKQGESGQEEVAVEGNALLKIPYIEVK</sequence>
<keyword evidence="2" id="KW-1185">Reference proteome</keyword>
<proteinExistence type="predicted"/>
<evidence type="ECO:0000313" key="1">
    <source>
        <dbReference type="EMBL" id="TNV75369.1"/>
    </source>
</evidence>
<dbReference type="GO" id="GO:0005739">
    <property type="term" value="C:mitochondrion"/>
    <property type="evidence" value="ECO:0007669"/>
    <property type="project" value="TreeGrafter"/>
</dbReference>
<dbReference type="EMBL" id="RRYP01015745">
    <property type="protein sequence ID" value="TNV75369.1"/>
    <property type="molecule type" value="Genomic_DNA"/>
</dbReference>
<gene>
    <name evidence="1" type="ORF">FGO68_gene16333</name>
</gene>
<dbReference type="InterPro" id="IPR029069">
    <property type="entry name" value="HotDog_dom_sf"/>
</dbReference>
<reference evidence="1" key="1">
    <citation type="submission" date="2019-06" db="EMBL/GenBank/DDBJ databases">
        <authorList>
            <person name="Zheng W."/>
        </authorList>
    </citation>
    <scope>NUCLEOTIDE SEQUENCE</scope>
    <source>
        <strain evidence="1">QDHG01</strain>
    </source>
</reference>
<accession>A0A8J8NIN1</accession>
<dbReference type="InterPro" id="IPR050965">
    <property type="entry name" value="UPF0336/Enoyl-CoA_hydratase"/>
</dbReference>
<dbReference type="AlphaFoldDB" id="A0A8J8NIN1"/>
<dbReference type="GO" id="GO:0019171">
    <property type="term" value="F:(3R)-hydroxyacyl-[acyl-carrier-protein] dehydratase activity"/>
    <property type="evidence" value="ECO:0007669"/>
    <property type="project" value="TreeGrafter"/>
</dbReference>
<name>A0A8J8NIN1_HALGN</name>
<evidence type="ECO:0008006" key="3">
    <source>
        <dbReference type="Google" id="ProtNLM"/>
    </source>
</evidence>
<dbReference type="SUPFAM" id="SSF54637">
    <property type="entry name" value="Thioesterase/thiol ester dehydrase-isomerase"/>
    <property type="match status" value="1"/>
</dbReference>
<evidence type="ECO:0000313" key="2">
    <source>
        <dbReference type="Proteomes" id="UP000785679"/>
    </source>
</evidence>
<dbReference type="PANTHER" id="PTHR43437">
    <property type="entry name" value="HYDROXYACYL-THIOESTER DEHYDRATASE TYPE 2, MITOCHONDRIAL-RELATED"/>
    <property type="match status" value="1"/>
</dbReference>
<dbReference type="Gene3D" id="3.10.129.10">
    <property type="entry name" value="Hotdog Thioesterase"/>
    <property type="match status" value="1"/>
</dbReference>
<organism evidence="1 2">
    <name type="scientific">Halteria grandinella</name>
    <dbReference type="NCBI Taxonomy" id="5974"/>
    <lineage>
        <taxon>Eukaryota</taxon>
        <taxon>Sar</taxon>
        <taxon>Alveolata</taxon>
        <taxon>Ciliophora</taxon>
        <taxon>Intramacronucleata</taxon>
        <taxon>Spirotrichea</taxon>
        <taxon>Stichotrichia</taxon>
        <taxon>Sporadotrichida</taxon>
        <taxon>Halteriidae</taxon>
        <taxon>Halteria</taxon>
    </lineage>
</organism>
<comment type="caution">
    <text evidence="1">The sequence shown here is derived from an EMBL/GenBank/DDBJ whole genome shotgun (WGS) entry which is preliminary data.</text>
</comment>
<protein>
    <recommendedName>
        <fullName evidence="3">MaoC-like domain-containing protein</fullName>
    </recommendedName>
</protein>
<dbReference type="GO" id="GO:0006633">
    <property type="term" value="P:fatty acid biosynthetic process"/>
    <property type="evidence" value="ECO:0007669"/>
    <property type="project" value="TreeGrafter"/>
</dbReference>
<dbReference type="PANTHER" id="PTHR43437:SF3">
    <property type="entry name" value="HYDROXYACYL-THIOESTER DEHYDRATASE TYPE 2, MITOCHONDRIAL"/>
    <property type="match status" value="1"/>
</dbReference>
<dbReference type="Proteomes" id="UP000785679">
    <property type="component" value="Unassembled WGS sequence"/>
</dbReference>